<dbReference type="Proteomes" id="UP001642409">
    <property type="component" value="Unassembled WGS sequence"/>
</dbReference>
<protein>
    <submittedName>
        <fullName evidence="2">Hypothetical_protein</fullName>
    </submittedName>
</protein>
<gene>
    <name evidence="1" type="ORF">HINF_LOCUS53511</name>
    <name evidence="2" type="ORF">HINF_LOCUS74882</name>
</gene>
<name>A0AA86QTP2_9EUKA</name>
<organism evidence="1">
    <name type="scientific">Hexamita inflata</name>
    <dbReference type="NCBI Taxonomy" id="28002"/>
    <lineage>
        <taxon>Eukaryota</taxon>
        <taxon>Metamonada</taxon>
        <taxon>Diplomonadida</taxon>
        <taxon>Hexamitidae</taxon>
        <taxon>Hexamitinae</taxon>
        <taxon>Hexamita</taxon>
    </lineage>
</organism>
<reference evidence="1" key="1">
    <citation type="submission" date="2023-06" db="EMBL/GenBank/DDBJ databases">
        <authorList>
            <person name="Kurt Z."/>
        </authorList>
    </citation>
    <scope>NUCLEOTIDE SEQUENCE</scope>
</reference>
<sequence>MSLSQDMSLELMSWEFSCWLRFFWYWAKSLELLELAEYIVLVERQVICTWGGMCKQRNGCLAVDKRVRKFTRQVEDQTNLAQTLIQTNLECVFQKRYKKWQIDQQCWQAPYLVCKVSVQFDQSVPNLVLHFPSWFQKDIQHLDNCKLLDKSLQFFKLQYTWIYGHPAANQQKYYKQKS</sequence>
<dbReference type="AlphaFoldDB" id="A0AA86QTP2"/>
<comment type="caution">
    <text evidence="1">The sequence shown here is derived from an EMBL/GenBank/DDBJ whole genome shotgun (WGS) entry which is preliminary data.</text>
</comment>
<dbReference type="EMBL" id="CAXDID020000648">
    <property type="protein sequence ID" value="CAL6108260.1"/>
    <property type="molecule type" value="Genomic_DNA"/>
</dbReference>
<evidence type="ECO:0000313" key="3">
    <source>
        <dbReference type="Proteomes" id="UP001642409"/>
    </source>
</evidence>
<keyword evidence="3" id="KW-1185">Reference proteome</keyword>
<dbReference type="EMBL" id="CATOUU010000996">
    <property type="protein sequence ID" value="CAI9965866.1"/>
    <property type="molecule type" value="Genomic_DNA"/>
</dbReference>
<proteinExistence type="predicted"/>
<accession>A0AA86QTP2</accession>
<evidence type="ECO:0000313" key="1">
    <source>
        <dbReference type="EMBL" id="CAI9965866.1"/>
    </source>
</evidence>
<evidence type="ECO:0000313" key="2">
    <source>
        <dbReference type="EMBL" id="CAL6108260.1"/>
    </source>
</evidence>
<reference evidence="2 3" key="2">
    <citation type="submission" date="2024-07" db="EMBL/GenBank/DDBJ databases">
        <authorList>
            <person name="Akdeniz Z."/>
        </authorList>
    </citation>
    <scope>NUCLEOTIDE SEQUENCE [LARGE SCALE GENOMIC DNA]</scope>
</reference>